<dbReference type="AlphaFoldDB" id="A0A0R3E1C5"/>
<name>A0A0R3E1C5_9BRAD</name>
<sequence>MQMHRMKAICAKMTLLVSSLDAAAGRLLDEVLAGNVSRLTMLGLVDYCFLAPRLAGTSERRATIAVDLGLAREAIHPLYLSL</sequence>
<dbReference type="Proteomes" id="UP000051936">
    <property type="component" value="Unassembled WGS sequence"/>
</dbReference>
<dbReference type="EMBL" id="LJYG01000061">
    <property type="protein sequence ID" value="KRQ12981.1"/>
    <property type="molecule type" value="Genomic_DNA"/>
</dbReference>
<feature type="signal peptide" evidence="1">
    <location>
        <begin position="1"/>
        <end position="23"/>
    </location>
</feature>
<feature type="chain" id="PRO_5006435973" evidence="1">
    <location>
        <begin position="24"/>
        <end position="82"/>
    </location>
</feature>
<comment type="caution">
    <text evidence="2">The sequence shown here is derived from an EMBL/GenBank/DDBJ whole genome shotgun (WGS) entry which is preliminary data.</text>
</comment>
<organism evidence="2 3">
    <name type="scientific">Bradyrhizobium manausense</name>
    <dbReference type="NCBI Taxonomy" id="989370"/>
    <lineage>
        <taxon>Bacteria</taxon>
        <taxon>Pseudomonadati</taxon>
        <taxon>Pseudomonadota</taxon>
        <taxon>Alphaproteobacteria</taxon>
        <taxon>Hyphomicrobiales</taxon>
        <taxon>Nitrobacteraceae</taxon>
        <taxon>Bradyrhizobium</taxon>
    </lineage>
</organism>
<evidence type="ECO:0000313" key="2">
    <source>
        <dbReference type="EMBL" id="KRQ12981.1"/>
    </source>
</evidence>
<keyword evidence="1" id="KW-0732">Signal</keyword>
<accession>A0A0R3E1C5</accession>
<dbReference type="STRING" id="989370.AOQ71_15530"/>
<protein>
    <submittedName>
        <fullName evidence="2">Uncharacterized protein</fullName>
    </submittedName>
</protein>
<proteinExistence type="predicted"/>
<reference evidence="2 3" key="1">
    <citation type="submission" date="2015-09" db="EMBL/GenBank/DDBJ databases">
        <title>Draft Genome Sequence of Bradyrhizobium manausense Strain BR 3351T, a Novel Symbiotic Nitrogen-Fixing Alphaproteobacterium Isolated from Brazilian Amazon Rain Forest.</title>
        <authorList>
            <person name="De Araujo J.L."/>
            <person name="Zilli J.E."/>
        </authorList>
    </citation>
    <scope>NUCLEOTIDE SEQUENCE [LARGE SCALE GENOMIC DNA]</scope>
    <source>
        <strain evidence="2 3">BR3351</strain>
    </source>
</reference>
<gene>
    <name evidence="2" type="ORF">AOQ71_15530</name>
</gene>
<evidence type="ECO:0000313" key="3">
    <source>
        <dbReference type="Proteomes" id="UP000051936"/>
    </source>
</evidence>
<evidence type="ECO:0000256" key="1">
    <source>
        <dbReference type="SAM" id="SignalP"/>
    </source>
</evidence>
<keyword evidence="3" id="KW-1185">Reference proteome</keyword>